<dbReference type="AlphaFoldDB" id="A0A3N1CXT6"/>
<organism evidence="1 2">
    <name type="scientific">Actinocorallia herbida</name>
    <dbReference type="NCBI Taxonomy" id="58109"/>
    <lineage>
        <taxon>Bacteria</taxon>
        <taxon>Bacillati</taxon>
        <taxon>Actinomycetota</taxon>
        <taxon>Actinomycetes</taxon>
        <taxon>Streptosporangiales</taxon>
        <taxon>Thermomonosporaceae</taxon>
        <taxon>Actinocorallia</taxon>
    </lineage>
</organism>
<dbReference type="OrthoDB" id="6091628at2"/>
<reference evidence="1 2" key="1">
    <citation type="submission" date="2018-11" db="EMBL/GenBank/DDBJ databases">
        <title>Sequencing the genomes of 1000 actinobacteria strains.</title>
        <authorList>
            <person name="Klenk H.-P."/>
        </authorList>
    </citation>
    <scope>NUCLEOTIDE SEQUENCE [LARGE SCALE GENOMIC DNA]</scope>
    <source>
        <strain evidence="1 2">DSM 44254</strain>
    </source>
</reference>
<evidence type="ECO:0000313" key="1">
    <source>
        <dbReference type="EMBL" id="ROO86109.1"/>
    </source>
</evidence>
<accession>A0A3N1CXT6</accession>
<dbReference type="RefSeq" id="WP_148086000.1">
    <property type="nucleotide sequence ID" value="NZ_RJKE01000001.1"/>
</dbReference>
<name>A0A3N1CXT6_9ACTN</name>
<sequence>MAEILVVPVRLDALFLAIDTPAVGAHADFGLLPHVDPDTGRDVHPQSPYLGERVTARPFQDGDFRLAAGLHLHWTLPDGLTRHVQRDGETSVPTVPNRWLVTRTRRGRVDAQWVVDSDLFDDAGDGVTYPVTGSEAGGLPFRRLGRKTPLSQWRESGGGDRVRPLTAVGYGEPAFAAFYPDCRSVFGFHDPAITGLSPEALLSYDVVGWYADPRQDPVTALTGTDWRDRLATDLGWSVHPAAPRPTRTVCSARVVFRPDVDPVSPLRTGDSGVCVGLSPTEALAAHLGETLAGTALPGVTADEVEELLESLSFAAELESRPLDAGPALAAARHAAGFRAVPSGTLWTVRRADGPAEPAVRQRREALRLPHAIGDLLDGLNAAQEAYDRAGQELRSRRERLFMDWHRYQLCAYPPDTARDSYPDPDEVRFFLEREIASLADRAARTGRGPEAAPGTLAGALAAARAALLAALSVVNAAEARPVAAEFVLARVPAPGHHVPAEPVVLLTGDAATPSDRHGRDGADRPDGLLACRTARVDDFTNLTLLRHPVAAPSPRDTVWTHAPWHPVLLEWEAEFFPVGPGGNLDGGLRDYDPAYLTANHTLGDVDLHVRPGHGTPVKAANVYSGSTVLSPGPRPVLSARVLRYLSGTILAPYTEATGAATAPEEFLRSPGAVLDWYAAHGPDRRLRTLVAIHAHLSEHEHDNLAQVLGGFNDALLMRRLTRQLPVADPLGFPDHRRFAAAVAEAVGPDALHAPHPLGDFTPIRTGALRIRRLRIIDNFGIPHEVDTEQITTSTRLRVPDRPGWAALPPRLAQPARLAFRWLDADHDLREMNDVPTTSPVCGWVMPDGLDDALAFFAADGTPLGSLVAAPGPGPAPWLPAPGGDTPTADAIAHPRLRAVAAALRDAGRERLGVLLGDLDALLAGVEPADYLQGPLTATALAVVRAELDLQLMGLPAVHQDWNVFRQDLRRAERETTGFPLVRFPVRVGSAARLDDGLVAYWAEDPEHAPGLGEIRLADEAPLLETAPGLPPRRLTMLVDPRAPVHLTSGVLPVKALRIPAAHYRDVLAGLRPVHFVAPVLDDGPGTAALPVPAEPGRTWTWRERERSGWSAHKVTGGPPTADFPAEPTLREGWLTLDPVTE</sequence>
<proteinExistence type="predicted"/>
<dbReference type="EMBL" id="RJKE01000001">
    <property type="protein sequence ID" value="ROO86109.1"/>
    <property type="molecule type" value="Genomic_DNA"/>
</dbReference>
<protein>
    <submittedName>
        <fullName evidence="1">Uncharacterized protein</fullName>
    </submittedName>
</protein>
<keyword evidence="2" id="KW-1185">Reference proteome</keyword>
<comment type="caution">
    <text evidence="1">The sequence shown here is derived from an EMBL/GenBank/DDBJ whole genome shotgun (WGS) entry which is preliminary data.</text>
</comment>
<evidence type="ECO:0000313" key="2">
    <source>
        <dbReference type="Proteomes" id="UP000272400"/>
    </source>
</evidence>
<gene>
    <name evidence="1" type="ORF">EDD29_3672</name>
</gene>
<dbReference type="Proteomes" id="UP000272400">
    <property type="component" value="Unassembled WGS sequence"/>
</dbReference>